<proteinExistence type="predicted"/>
<protein>
    <submittedName>
        <fullName evidence="1">DNA gyrase subunit B</fullName>
    </submittedName>
</protein>
<accession>A0A2Z6EVK7</accession>
<dbReference type="AlphaFoldDB" id="A0A2Z6EVK7"/>
<name>A0A2Z6EVK7_9BURK</name>
<sequence>MNISTDDLNDSHLISTLTLLFFETELQAALENGLKEAERTKQIVEQSLGNQSDAEDEGWFDEYIDDNCVGDPLELGSEDSEIHSEEGPAVDYFSAEGDAGLWQSKVLTLCKERSHQSSCRHTAKI</sequence>
<dbReference type="RefSeq" id="WP_045361991.1">
    <property type="nucleotide sequence ID" value="NZ_AP018150.1"/>
</dbReference>
<dbReference type="Proteomes" id="UP000282597">
    <property type="component" value="Chromosome"/>
</dbReference>
<keyword evidence="2" id="KW-1185">Reference proteome</keyword>
<dbReference type="KEGG" id="mcys:MCB1EB_1265"/>
<evidence type="ECO:0000313" key="1">
    <source>
        <dbReference type="EMBL" id="BBE09426.1"/>
    </source>
</evidence>
<dbReference type="EMBL" id="AP018150">
    <property type="protein sequence ID" value="BBE09426.1"/>
    <property type="molecule type" value="Genomic_DNA"/>
</dbReference>
<gene>
    <name evidence="1" type="ORF">MCB1EB_1265</name>
</gene>
<evidence type="ECO:0000313" key="2">
    <source>
        <dbReference type="Proteomes" id="UP000282597"/>
    </source>
</evidence>
<organism evidence="1 2">
    <name type="scientific">Mycoavidus cysteinexigens</name>
    <dbReference type="NCBI Taxonomy" id="1553431"/>
    <lineage>
        <taxon>Bacteria</taxon>
        <taxon>Pseudomonadati</taxon>
        <taxon>Pseudomonadota</taxon>
        <taxon>Betaproteobacteria</taxon>
        <taxon>Burkholderiales</taxon>
        <taxon>Burkholderiaceae</taxon>
        <taxon>Mycoavidus</taxon>
    </lineage>
</organism>
<reference evidence="1 2" key="1">
    <citation type="journal article" date="2018" name="Microbes Environ.">
        <title>Comparative Genomic Insights into Endofungal Lifestyles of Two Bacterial Endosymbionts, Mycoavidus cysteinexigens and Burkholderia rhizoxinica.</title>
        <authorList>
            <person name="Sharmin D."/>
            <person name="Guo Y."/>
            <person name="Nishizawa T."/>
            <person name="Ohshima S."/>
            <person name="Sato Y."/>
            <person name="Takashima Y."/>
            <person name="Narisawa K."/>
            <person name="Ohta H."/>
        </authorList>
    </citation>
    <scope>NUCLEOTIDE SEQUENCE [LARGE SCALE GENOMIC DNA]</scope>
    <source>
        <strain evidence="1 2">B1-EB</strain>
    </source>
</reference>